<organism evidence="6 7">
    <name type="scientific">Leptothrix cholodnii (strain ATCC 51168 / LMG 8142 / SP-6)</name>
    <name type="common">Leptothrix discophora (strain SP-6)</name>
    <dbReference type="NCBI Taxonomy" id="395495"/>
    <lineage>
        <taxon>Bacteria</taxon>
        <taxon>Pseudomonadati</taxon>
        <taxon>Pseudomonadota</taxon>
        <taxon>Betaproteobacteria</taxon>
        <taxon>Burkholderiales</taxon>
        <taxon>Sphaerotilaceae</taxon>
        <taxon>Leptothrix</taxon>
    </lineage>
</organism>
<reference evidence="6 7" key="1">
    <citation type="submission" date="2008-03" db="EMBL/GenBank/DDBJ databases">
        <title>Complete sequence of Leptothrix cholodnii SP-6.</title>
        <authorList>
            <consortium name="US DOE Joint Genome Institute"/>
            <person name="Copeland A."/>
            <person name="Lucas S."/>
            <person name="Lapidus A."/>
            <person name="Glavina del Rio T."/>
            <person name="Dalin E."/>
            <person name="Tice H."/>
            <person name="Bruce D."/>
            <person name="Goodwin L."/>
            <person name="Pitluck S."/>
            <person name="Chertkov O."/>
            <person name="Brettin T."/>
            <person name="Detter J.C."/>
            <person name="Han C."/>
            <person name="Kuske C.R."/>
            <person name="Schmutz J."/>
            <person name="Larimer F."/>
            <person name="Land M."/>
            <person name="Hauser L."/>
            <person name="Kyrpides N."/>
            <person name="Lykidis A."/>
            <person name="Emerson D."/>
            <person name="Richardson P."/>
        </authorList>
    </citation>
    <scope>NUCLEOTIDE SEQUENCE [LARGE SCALE GENOMIC DNA]</scope>
    <source>
        <strain evidence="7">ATCC 51168 / LMG 8142 / SP-6</strain>
    </source>
</reference>
<dbReference type="InterPro" id="IPR000551">
    <property type="entry name" value="MerR-type_HTH_dom"/>
</dbReference>
<keyword evidence="1" id="KW-0678">Repressor</keyword>
<dbReference type="InterPro" id="IPR047057">
    <property type="entry name" value="MerR_fam"/>
</dbReference>
<evidence type="ECO:0000259" key="5">
    <source>
        <dbReference type="PROSITE" id="PS50937"/>
    </source>
</evidence>
<evidence type="ECO:0000256" key="4">
    <source>
        <dbReference type="ARBA" id="ARBA00023163"/>
    </source>
</evidence>
<dbReference type="eggNOG" id="COG0789">
    <property type="taxonomic scope" value="Bacteria"/>
</dbReference>
<dbReference type="GO" id="GO:0003677">
    <property type="term" value="F:DNA binding"/>
    <property type="evidence" value="ECO:0007669"/>
    <property type="project" value="UniProtKB-KW"/>
</dbReference>
<name>B1Y5W6_LEPCP</name>
<dbReference type="HOGENOM" id="CLU_849093_0_0_4"/>
<gene>
    <name evidence="6" type="ordered locus">Lcho_3758</name>
</gene>
<dbReference type="STRING" id="395495.Lcho_3758"/>
<dbReference type="InterPro" id="IPR009061">
    <property type="entry name" value="DNA-bd_dom_put_sf"/>
</dbReference>
<protein>
    <submittedName>
        <fullName evidence="6">Transcriptional regulator, MerR family</fullName>
    </submittedName>
</protein>
<dbReference type="Proteomes" id="UP000001693">
    <property type="component" value="Chromosome"/>
</dbReference>
<dbReference type="GO" id="GO:0003700">
    <property type="term" value="F:DNA-binding transcription factor activity"/>
    <property type="evidence" value="ECO:0007669"/>
    <property type="project" value="InterPro"/>
</dbReference>
<evidence type="ECO:0000256" key="3">
    <source>
        <dbReference type="ARBA" id="ARBA00023125"/>
    </source>
</evidence>
<keyword evidence="2" id="KW-0805">Transcription regulation</keyword>
<sequence>MPDPTSADETRPCYRSGAVARMIRMPVATLRIWERRYQVAAPATSPTGHRLYSAADVQRLALVKQLTELGHSIGSIAGLDAEGLRQVAATHATTLAGARTLPAAAPVLPWRVVVAGGALLRRLQRPTLQRRLGRPLDIVAGVAHLDDLAELDLPPAGPRVDVLLVHASGLHEGDLADLQAAARAIGAARLAVFYGFASAAIGDAFAAAGVALLREPRDDAALGAWLGGLCGEAAQTPAAPAEPIDCAAPVTDPRLVALGPVPERRYSDAELADFAGLSSTIACECPRHLAELLMQLSHFEAYSAQCRDRSPADAVLHAYLGQVAGAARSLFESALERVAVIEGLVPPSA</sequence>
<keyword evidence="4" id="KW-0804">Transcription</keyword>
<keyword evidence="7" id="KW-1185">Reference proteome</keyword>
<dbReference type="RefSeq" id="WP_012348759.1">
    <property type="nucleotide sequence ID" value="NC_010524.1"/>
</dbReference>
<proteinExistence type="predicted"/>
<keyword evidence="3" id="KW-0238">DNA-binding</keyword>
<dbReference type="OrthoDB" id="9800334at2"/>
<evidence type="ECO:0000313" key="7">
    <source>
        <dbReference type="Proteomes" id="UP000001693"/>
    </source>
</evidence>
<feature type="domain" description="HTH merR-type" evidence="5">
    <location>
        <begin position="13"/>
        <end position="82"/>
    </location>
</feature>
<evidence type="ECO:0000256" key="1">
    <source>
        <dbReference type="ARBA" id="ARBA00022491"/>
    </source>
</evidence>
<accession>B1Y5W6</accession>
<dbReference type="KEGG" id="lch:Lcho_3758"/>
<dbReference type="SMART" id="SM00422">
    <property type="entry name" value="HTH_MERR"/>
    <property type="match status" value="1"/>
</dbReference>
<dbReference type="SUPFAM" id="SSF46955">
    <property type="entry name" value="Putative DNA-binding domain"/>
    <property type="match status" value="1"/>
</dbReference>
<dbReference type="PANTHER" id="PTHR30204:SF69">
    <property type="entry name" value="MERR-FAMILY TRANSCRIPTIONAL REGULATOR"/>
    <property type="match status" value="1"/>
</dbReference>
<evidence type="ECO:0000313" key="6">
    <source>
        <dbReference type="EMBL" id="ACB36012.1"/>
    </source>
</evidence>
<dbReference type="AlphaFoldDB" id="B1Y5W6"/>
<dbReference type="Pfam" id="PF13411">
    <property type="entry name" value="MerR_1"/>
    <property type="match status" value="1"/>
</dbReference>
<evidence type="ECO:0000256" key="2">
    <source>
        <dbReference type="ARBA" id="ARBA00023015"/>
    </source>
</evidence>
<dbReference type="EMBL" id="CP001013">
    <property type="protein sequence ID" value="ACB36012.1"/>
    <property type="molecule type" value="Genomic_DNA"/>
</dbReference>
<dbReference type="PANTHER" id="PTHR30204">
    <property type="entry name" value="REDOX-CYCLING DRUG-SENSING TRANSCRIPTIONAL ACTIVATOR SOXR"/>
    <property type="match status" value="1"/>
</dbReference>
<dbReference type="CDD" id="cd01104">
    <property type="entry name" value="HTH_MlrA-CarA"/>
    <property type="match status" value="1"/>
</dbReference>
<dbReference type="PROSITE" id="PS50937">
    <property type="entry name" value="HTH_MERR_2"/>
    <property type="match status" value="1"/>
</dbReference>
<dbReference type="Gene3D" id="1.10.1660.10">
    <property type="match status" value="1"/>
</dbReference>